<comment type="caution">
    <text evidence="1">The sequence shown here is derived from an EMBL/GenBank/DDBJ whole genome shotgun (WGS) entry which is preliminary data.</text>
</comment>
<reference evidence="1" key="1">
    <citation type="journal article" date="2020" name="Stud. Mycol.">
        <title>101 Dothideomycetes genomes: a test case for predicting lifestyles and emergence of pathogens.</title>
        <authorList>
            <person name="Haridas S."/>
            <person name="Albert R."/>
            <person name="Binder M."/>
            <person name="Bloem J."/>
            <person name="Labutti K."/>
            <person name="Salamov A."/>
            <person name="Andreopoulos B."/>
            <person name="Baker S."/>
            <person name="Barry K."/>
            <person name="Bills G."/>
            <person name="Bluhm B."/>
            <person name="Cannon C."/>
            <person name="Castanera R."/>
            <person name="Culley D."/>
            <person name="Daum C."/>
            <person name="Ezra D."/>
            <person name="Gonzalez J."/>
            <person name="Henrissat B."/>
            <person name="Kuo A."/>
            <person name="Liang C."/>
            <person name="Lipzen A."/>
            <person name="Lutzoni F."/>
            <person name="Magnuson J."/>
            <person name="Mondo S."/>
            <person name="Nolan M."/>
            <person name="Ohm R."/>
            <person name="Pangilinan J."/>
            <person name="Park H.-J."/>
            <person name="Ramirez L."/>
            <person name="Alfaro M."/>
            <person name="Sun H."/>
            <person name="Tritt A."/>
            <person name="Yoshinaga Y."/>
            <person name="Zwiers L.-H."/>
            <person name="Turgeon B."/>
            <person name="Goodwin S."/>
            <person name="Spatafora J."/>
            <person name="Crous P."/>
            <person name="Grigoriev I."/>
        </authorList>
    </citation>
    <scope>NUCLEOTIDE SEQUENCE</scope>
    <source>
        <strain evidence="1">CBS 525.71</strain>
    </source>
</reference>
<feature type="non-terminal residue" evidence="1">
    <location>
        <position position="1"/>
    </location>
</feature>
<organism evidence="1 2">
    <name type="scientific">Macroventuria anomochaeta</name>
    <dbReference type="NCBI Taxonomy" id="301207"/>
    <lineage>
        <taxon>Eukaryota</taxon>
        <taxon>Fungi</taxon>
        <taxon>Dikarya</taxon>
        <taxon>Ascomycota</taxon>
        <taxon>Pezizomycotina</taxon>
        <taxon>Dothideomycetes</taxon>
        <taxon>Pleosporomycetidae</taxon>
        <taxon>Pleosporales</taxon>
        <taxon>Pleosporineae</taxon>
        <taxon>Didymellaceae</taxon>
        <taxon>Macroventuria</taxon>
    </lineage>
</organism>
<accession>A0ACB6RTC7</accession>
<sequence>DHRTTDNLPDDANTVIIRSGITGTLAAREHLSICPDKSAVILEAREFCSGATGRNAGHCKPDQWRGYGKSEKVCD</sequence>
<protein>
    <submittedName>
        <fullName evidence="1">Uncharacterized protein</fullName>
    </submittedName>
</protein>
<evidence type="ECO:0000313" key="1">
    <source>
        <dbReference type="EMBL" id="KAF2625250.1"/>
    </source>
</evidence>
<proteinExistence type="predicted"/>
<gene>
    <name evidence="1" type="ORF">BU25DRAFT_346145</name>
</gene>
<keyword evidence="2" id="KW-1185">Reference proteome</keyword>
<dbReference type="Proteomes" id="UP000799754">
    <property type="component" value="Unassembled WGS sequence"/>
</dbReference>
<dbReference type="EMBL" id="MU006726">
    <property type="protein sequence ID" value="KAF2625250.1"/>
    <property type="molecule type" value="Genomic_DNA"/>
</dbReference>
<evidence type="ECO:0000313" key="2">
    <source>
        <dbReference type="Proteomes" id="UP000799754"/>
    </source>
</evidence>
<name>A0ACB6RTC7_9PLEO</name>